<keyword evidence="1" id="KW-0805">Transcription regulation</keyword>
<dbReference type="SMART" id="SM00354">
    <property type="entry name" value="HTH_LACI"/>
    <property type="match status" value="1"/>
</dbReference>
<accession>A0A926P2U4</accession>
<dbReference type="GO" id="GO:0001216">
    <property type="term" value="F:DNA-binding transcription activator activity"/>
    <property type="evidence" value="ECO:0007669"/>
    <property type="project" value="InterPro"/>
</dbReference>
<dbReference type="SUPFAM" id="SSF47413">
    <property type="entry name" value="lambda repressor-like DNA-binding domains"/>
    <property type="match status" value="1"/>
</dbReference>
<dbReference type="InterPro" id="IPR046335">
    <property type="entry name" value="LacI/GalR-like_sensor"/>
</dbReference>
<feature type="domain" description="HTH lacI-type" evidence="4">
    <location>
        <begin position="5"/>
        <end position="61"/>
    </location>
</feature>
<dbReference type="CDD" id="cd01392">
    <property type="entry name" value="HTH_LacI"/>
    <property type="match status" value="1"/>
</dbReference>
<gene>
    <name evidence="5" type="ORF">HK439_20015</name>
</gene>
<dbReference type="EMBL" id="JABFCZ010000024">
    <property type="protein sequence ID" value="MBD1548555.1"/>
    <property type="molecule type" value="Genomic_DNA"/>
</dbReference>
<dbReference type="Proteomes" id="UP000598467">
    <property type="component" value="Unassembled WGS sequence"/>
</dbReference>
<dbReference type="GO" id="GO:0016987">
    <property type="term" value="F:sigma factor activity"/>
    <property type="evidence" value="ECO:0007669"/>
    <property type="project" value="InterPro"/>
</dbReference>
<dbReference type="Gene3D" id="1.10.260.40">
    <property type="entry name" value="lambda repressor-like DNA-binding domains"/>
    <property type="match status" value="1"/>
</dbReference>
<dbReference type="InterPro" id="IPR000843">
    <property type="entry name" value="HTH_LacI"/>
</dbReference>
<dbReference type="PROSITE" id="PS50932">
    <property type="entry name" value="HTH_LACI_2"/>
    <property type="match status" value="1"/>
</dbReference>
<proteinExistence type="predicted"/>
<dbReference type="InterPro" id="IPR028082">
    <property type="entry name" value="Peripla_BP_I"/>
</dbReference>
<dbReference type="GO" id="GO:0000976">
    <property type="term" value="F:transcription cis-regulatory region binding"/>
    <property type="evidence" value="ECO:0007669"/>
    <property type="project" value="TreeGrafter"/>
</dbReference>
<dbReference type="RefSeq" id="WP_190293247.1">
    <property type="nucleotide sequence ID" value="NZ_JABFCZ010000024.1"/>
</dbReference>
<dbReference type="SUPFAM" id="SSF53822">
    <property type="entry name" value="Periplasmic binding protein-like I"/>
    <property type="match status" value="1"/>
</dbReference>
<evidence type="ECO:0000256" key="2">
    <source>
        <dbReference type="ARBA" id="ARBA00023125"/>
    </source>
</evidence>
<keyword evidence="2 5" id="KW-0238">DNA-binding</keyword>
<organism evidence="5 6">
    <name type="scientific">Roseibium aggregatum</name>
    <dbReference type="NCBI Taxonomy" id="187304"/>
    <lineage>
        <taxon>Bacteria</taxon>
        <taxon>Pseudomonadati</taxon>
        <taxon>Pseudomonadota</taxon>
        <taxon>Alphaproteobacteria</taxon>
        <taxon>Hyphomicrobiales</taxon>
        <taxon>Stappiaceae</taxon>
        <taxon>Roseibium</taxon>
    </lineage>
</organism>
<dbReference type="InterPro" id="IPR010982">
    <property type="entry name" value="Lambda_DNA-bd_dom_sf"/>
</dbReference>
<dbReference type="Gene3D" id="3.40.50.2300">
    <property type="match status" value="2"/>
</dbReference>
<evidence type="ECO:0000256" key="1">
    <source>
        <dbReference type="ARBA" id="ARBA00023015"/>
    </source>
</evidence>
<dbReference type="AlphaFoldDB" id="A0A926P2U4"/>
<dbReference type="InterPro" id="IPR000394">
    <property type="entry name" value="RNA_pol_sigma_54"/>
</dbReference>
<name>A0A926P2U4_9HYPH</name>
<evidence type="ECO:0000256" key="3">
    <source>
        <dbReference type="ARBA" id="ARBA00023163"/>
    </source>
</evidence>
<reference evidence="5" key="1">
    <citation type="submission" date="2020-05" db="EMBL/GenBank/DDBJ databases">
        <title>Identification of trans-AT polyketide cluster in two marine bacteria, producers of a novel glutaramide-containing polyketide sesbanimide D and analogs.</title>
        <authorList>
            <person name="Kacar D."/>
            <person name="Rodriguez P."/>
            <person name="Canedo L."/>
            <person name="Gonzalez E."/>
            <person name="Galan B."/>
            <person name="De La Calle F."/>
            <person name="Garcia J.L."/>
        </authorList>
    </citation>
    <scope>NUCLEOTIDE SEQUENCE</scope>
    <source>
        <strain evidence="5">PHM038</strain>
    </source>
</reference>
<evidence type="ECO:0000313" key="5">
    <source>
        <dbReference type="EMBL" id="MBD1548555.1"/>
    </source>
</evidence>
<keyword evidence="3" id="KW-0804">Transcription</keyword>
<dbReference type="PANTHER" id="PTHR30146">
    <property type="entry name" value="LACI-RELATED TRANSCRIPTIONAL REPRESSOR"/>
    <property type="match status" value="1"/>
</dbReference>
<evidence type="ECO:0000259" key="4">
    <source>
        <dbReference type="PROSITE" id="PS50932"/>
    </source>
</evidence>
<protein>
    <submittedName>
        <fullName evidence="5">LacI family DNA-binding transcriptional regulator</fullName>
    </submittedName>
</protein>
<sequence>MTKPVTLKDIARETGVHVSTVSRALDPNARTSLTTEVVERIRTAAERMGYRPNRLASGLRTRRTMTVGLMLPDIANTLFPPIVRGVESILEPKGYASIIVNTDGDREREGKLVDVLLQRGVDGIIHAAPYRSDPRMVAVSRQGMPMVTVNRQIENSQIPAVINDDAGGIAEMLHYLYDSGHRQIAHIAGPQTLSTGRGRMEAFKVATRELGLDLPEHAIAVSSHFDEDEGRRCTRELLATGWKFTAILCANDRLALGAIDELHRHGLSCPDHVSVTGYNDIPFLDLIPPGLTTIRIQQFDAGRMSAELLVKMMTEPDATIPRTTILPVKLIERGSVKRIT</sequence>
<dbReference type="Pfam" id="PF13377">
    <property type="entry name" value="Peripla_BP_3"/>
    <property type="match status" value="1"/>
</dbReference>
<dbReference type="PANTHER" id="PTHR30146:SF109">
    <property type="entry name" value="HTH-TYPE TRANSCRIPTIONAL REGULATOR GALS"/>
    <property type="match status" value="1"/>
</dbReference>
<dbReference type="CDD" id="cd06267">
    <property type="entry name" value="PBP1_LacI_sugar_binding-like"/>
    <property type="match status" value="1"/>
</dbReference>
<dbReference type="Pfam" id="PF00356">
    <property type="entry name" value="LacI"/>
    <property type="match status" value="1"/>
</dbReference>
<comment type="caution">
    <text evidence="5">The sequence shown here is derived from an EMBL/GenBank/DDBJ whole genome shotgun (WGS) entry which is preliminary data.</text>
</comment>
<dbReference type="PROSITE" id="PS00717">
    <property type="entry name" value="SIGMA54_1"/>
    <property type="match status" value="1"/>
</dbReference>
<evidence type="ECO:0000313" key="6">
    <source>
        <dbReference type="Proteomes" id="UP000598467"/>
    </source>
</evidence>